<dbReference type="Pfam" id="PF00293">
    <property type="entry name" value="NUDIX"/>
    <property type="match status" value="1"/>
</dbReference>
<dbReference type="AlphaFoldDB" id="A0A0F9XHY8"/>
<dbReference type="EMBL" id="JOKZ01000088">
    <property type="protein sequence ID" value="KKP04100.1"/>
    <property type="molecule type" value="Genomic_DNA"/>
</dbReference>
<protein>
    <submittedName>
        <fullName evidence="4">Nudix domain containing protein</fullName>
    </submittedName>
</protein>
<feature type="compositionally biased region" description="Basic and acidic residues" evidence="2">
    <location>
        <begin position="1"/>
        <end position="14"/>
    </location>
</feature>
<accession>A0A0F9XHY8</accession>
<evidence type="ECO:0000256" key="1">
    <source>
        <dbReference type="ARBA" id="ARBA00022801"/>
    </source>
</evidence>
<proteinExistence type="predicted"/>
<feature type="region of interest" description="Disordered" evidence="2">
    <location>
        <begin position="1"/>
        <end position="28"/>
    </location>
</feature>
<sequence length="208" mass="22499">MSAEDSSVKIKIEPGEPEMASQVPGEDVASTAGINKTTDQAAPTPAKLQKVAVPRVGVTAVIQNAEGKFLCSIRKGSHGEGTWQFPGGHLEPGEELLDCGARETLEETGLEIEGKGVFTITNDVFLEEGKHYITIFAKFVMKDPSQVPKVMETNKCDGWYWKSWDELMAINDAAAAGTATKGLFLPLVNLIKQTADLGLEEFIKQKGF</sequence>
<keyword evidence="1" id="KW-0378">Hydrolase</keyword>
<feature type="domain" description="Nudix hydrolase" evidence="3">
    <location>
        <begin position="53"/>
        <end position="185"/>
    </location>
</feature>
<dbReference type="PROSITE" id="PS51462">
    <property type="entry name" value="NUDIX"/>
    <property type="match status" value="1"/>
</dbReference>
<organism evidence="4 5">
    <name type="scientific">Trichoderma harzianum</name>
    <name type="common">Hypocrea lixii</name>
    <dbReference type="NCBI Taxonomy" id="5544"/>
    <lineage>
        <taxon>Eukaryota</taxon>
        <taxon>Fungi</taxon>
        <taxon>Dikarya</taxon>
        <taxon>Ascomycota</taxon>
        <taxon>Pezizomycotina</taxon>
        <taxon>Sordariomycetes</taxon>
        <taxon>Hypocreomycetidae</taxon>
        <taxon>Hypocreales</taxon>
        <taxon>Hypocreaceae</taxon>
        <taxon>Trichoderma</taxon>
    </lineage>
</organism>
<comment type="caution">
    <text evidence="4">The sequence shown here is derived from an EMBL/GenBank/DDBJ whole genome shotgun (WGS) entry which is preliminary data.</text>
</comment>
<evidence type="ECO:0000313" key="4">
    <source>
        <dbReference type="EMBL" id="KKP04100.1"/>
    </source>
</evidence>
<evidence type="ECO:0000259" key="3">
    <source>
        <dbReference type="PROSITE" id="PS51462"/>
    </source>
</evidence>
<dbReference type="CDD" id="cd04678">
    <property type="entry name" value="NUDIX_MTH2_Nudt15"/>
    <property type="match status" value="1"/>
</dbReference>
<dbReference type="SUPFAM" id="SSF55811">
    <property type="entry name" value="Nudix"/>
    <property type="match status" value="1"/>
</dbReference>
<dbReference type="OrthoDB" id="447842at2759"/>
<evidence type="ECO:0000313" key="5">
    <source>
        <dbReference type="Proteomes" id="UP000034112"/>
    </source>
</evidence>
<dbReference type="InterPro" id="IPR000086">
    <property type="entry name" value="NUDIX_hydrolase_dom"/>
</dbReference>
<gene>
    <name evidence="4" type="ORF">THAR02_03826</name>
</gene>
<name>A0A0F9XHY8_TRIHA</name>
<dbReference type="GO" id="GO:0035539">
    <property type="term" value="F:8-oxo-7,8-dihydrodeoxyguanosine triphosphate pyrophosphatase activity"/>
    <property type="evidence" value="ECO:0007669"/>
    <property type="project" value="TreeGrafter"/>
</dbReference>
<dbReference type="OMA" id="FEECTIR"/>
<dbReference type="PANTHER" id="PTHR16099">
    <property type="entry name" value="8-OXO-DGTP DIPHOSPHATES NUDT15"/>
    <property type="match status" value="1"/>
</dbReference>
<reference evidence="5" key="1">
    <citation type="journal article" date="2015" name="Genome Announc.">
        <title>Draft whole-genome sequence of the biocontrol agent Trichoderma harzianum T6776.</title>
        <authorList>
            <person name="Baroncelli R."/>
            <person name="Piaggeschi G."/>
            <person name="Fiorini L."/>
            <person name="Bertolini E."/>
            <person name="Zapparata A."/>
            <person name="Pe M.E."/>
            <person name="Sarrocco S."/>
            <person name="Vannacci G."/>
        </authorList>
    </citation>
    <scope>NUCLEOTIDE SEQUENCE [LARGE SCALE GENOMIC DNA]</scope>
    <source>
        <strain evidence="5">T6776</strain>
    </source>
</reference>
<dbReference type="GO" id="GO:0006203">
    <property type="term" value="P:dGTP catabolic process"/>
    <property type="evidence" value="ECO:0007669"/>
    <property type="project" value="TreeGrafter"/>
</dbReference>
<dbReference type="Proteomes" id="UP000034112">
    <property type="component" value="Unassembled WGS sequence"/>
</dbReference>
<dbReference type="PANTHER" id="PTHR16099:SF5">
    <property type="entry name" value="NUCLEOTIDE TRIPHOSPHATE DIPHOSPHATASE NUDT15"/>
    <property type="match status" value="1"/>
</dbReference>
<dbReference type="FunFam" id="3.90.79.10:FF:000060">
    <property type="entry name" value="Nudix hydrolase 1"/>
    <property type="match status" value="1"/>
</dbReference>
<dbReference type="InterPro" id="IPR015797">
    <property type="entry name" value="NUDIX_hydrolase-like_dom_sf"/>
</dbReference>
<dbReference type="GO" id="GO:0005829">
    <property type="term" value="C:cytosol"/>
    <property type="evidence" value="ECO:0007669"/>
    <property type="project" value="TreeGrafter"/>
</dbReference>
<dbReference type="Gene3D" id="3.90.79.10">
    <property type="entry name" value="Nucleoside Triphosphate Pyrophosphohydrolase"/>
    <property type="match status" value="1"/>
</dbReference>
<dbReference type="InterPro" id="IPR020476">
    <property type="entry name" value="Nudix_hydrolase"/>
</dbReference>
<evidence type="ECO:0000256" key="2">
    <source>
        <dbReference type="SAM" id="MobiDB-lite"/>
    </source>
</evidence>
<dbReference type="PRINTS" id="PR00502">
    <property type="entry name" value="NUDIXFAMILY"/>
</dbReference>